<feature type="domain" description="Toprim" evidence="3">
    <location>
        <begin position="1"/>
        <end position="47"/>
    </location>
</feature>
<dbReference type="EC" id="5.6.2.1" evidence="1"/>
<name>A0A433Q2X4_9FUNG</name>
<dbReference type="InterPro" id="IPR000380">
    <property type="entry name" value="Topo_IA"/>
</dbReference>
<gene>
    <name evidence="4" type="ORF">BC938DRAFT_474042</name>
</gene>
<reference evidence="4 5" key="1">
    <citation type="journal article" date="2018" name="New Phytol.">
        <title>Phylogenomics of Endogonaceae and evolution of mycorrhizas within Mucoromycota.</title>
        <authorList>
            <person name="Chang Y."/>
            <person name="Desiro A."/>
            <person name="Na H."/>
            <person name="Sandor L."/>
            <person name="Lipzen A."/>
            <person name="Clum A."/>
            <person name="Barry K."/>
            <person name="Grigoriev I.V."/>
            <person name="Martin F.M."/>
            <person name="Stajich J.E."/>
            <person name="Smith M.E."/>
            <person name="Bonito G."/>
            <person name="Spatafora J.W."/>
        </authorList>
    </citation>
    <scope>NUCLEOTIDE SEQUENCE [LARGE SCALE GENOMIC DNA]</scope>
    <source>
        <strain evidence="4 5">AD002</strain>
    </source>
</reference>
<dbReference type="AlphaFoldDB" id="A0A433Q2X4"/>
<organism evidence="4 5">
    <name type="scientific">Jimgerdemannia flammicorona</name>
    <dbReference type="NCBI Taxonomy" id="994334"/>
    <lineage>
        <taxon>Eukaryota</taxon>
        <taxon>Fungi</taxon>
        <taxon>Fungi incertae sedis</taxon>
        <taxon>Mucoromycota</taxon>
        <taxon>Mucoromycotina</taxon>
        <taxon>Endogonomycetes</taxon>
        <taxon>Endogonales</taxon>
        <taxon>Endogonaceae</taxon>
        <taxon>Jimgerdemannia</taxon>
    </lineage>
</organism>
<evidence type="ECO:0000313" key="4">
    <source>
        <dbReference type="EMBL" id="RUS24140.1"/>
    </source>
</evidence>
<proteinExistence type="inferred from homology"/>
<keyword evidence="2" id="KW-0812">Transmembrane</keyword>
<dbReference type="GO" id="GO:0006281">
    <property type="term" value="P:DNA repair"/>
    <property type="evidence" value="ECO:0007669"/>
    <property type="project" value="TreeGrafter"/>
</dbReference>
<keyword evidence="1" id="KW-0238">DNA-binding</keyword>
<dbReference type="PROSITE" id="PS50880">
    <property type="entry name" value="TOPRIM"/>
    <property type="match status" value="1"/>
</dbReference>
<comment type="similarity">
    <text evidence="1">Belongs to the type IA topoisomerase family.</text>
</comment>
<dbReference type="GO" id="GO:0005634">
    <property type="term" value="C:nucleus"/>
    <property type="evidence" value="ECO:0007669"/>
    <property type="project" value="TreeGrafter"/>
</dbReference>
<keyword evidence="2" id="KW-0472">Membrane</keyword>
<keyword evidence="2" id="KW-1133">Transmembrane helix</keyword>
<dbReference type="PANTHER" id="PTHR11390:SF20">
    <property type="entry name" value="DNA TOPOISOMERASE 3-BETA-1"/>
    <property type="match status" value="1"/>
</dbReference>
<sequence>MCRHLQSESKNIDYLVLWLDCDREGENICFEVIDNTIKNMKQPEGGLDKMSNVYRAKFSEMDLFWCRLPTSPSTLLMSIGYSASATQLLSASNALFSLFFLEHEAITMTDLRKAMDSLGKPNENEARAHTTHHYRRLHPSRRCTTGAGPKSNYVRLLFVTYESLCLLAWPLLGWLPDEFRCTQMFTANCGYAFVFGGSGYYYLTDDRNLAARKYQLPNSLLSGEIWRP</sequence>
<dbReference type="InterPro" id="IPR006171">
    <property type="entry name" value="TOPRIM_dom"/>
</dbReference>
<protein>
    <recommendedName>
        <fullName evidence="1">DNA topoisomerase</fullName>
        <ecNumber evidence="1">5.6.2.1</ecNumber>
    </recommendedName>
</protein>
<dbReference type="Gene3D" id="3.40.50.140">
    <property type="match status" value="1"/>
</dbReference>
<feature type="transmembrane region" description="Helical" evidence="2">
    <location>
        <begin position="152"/>
        <end position="172"/>
    </location>
</feature>
<evidence type="ECO:0000313" key="5">
    <source>
        <dbReference type="Proteomes" id="UP000274822"/>
    </source>
</evidence>
<comment type="caution">
    <text evidence="4">The sequence shown here is derived from an EMBL/GenBank/DDBJ whole genome shotgun (WGS) entry which is preliminary data.</text>
</comment>
<comment type="catalytic activity">
    <reaction evidence="1">
        <text>ATP-independent breakage of single-stranded DNA, followed by passage and rejoining.</text>
        <dbReference type="EC" id="5.6.2.1"/>
    </reaction>
</comment>
<dbReference type="GO" id="GO:0003677">
    <property type="term" value="F:DNA binding"/>
    <property type="evidence" value="ECO:0007669"/>
    <property type="project" value="UniProtKB-KW"/>
</dbReference>
<evidence type="ECO:0000256" key="2">
    <source>
        <dbReference type="SAM" id="Phobius"/>
    </source>
</evidence>
<dbReference type="GO" id="GO:0006265">
    <property type="term" value="P:DNA topological change"/>
    <property type="evidence" value="ECO:0007669"/>
    <property type="project" value="InterPro"/>
</dbReference>
<dbReference type="EMBL" id="RBNJ01017153">
    <property type="protein sequence ID" value="RUS24140.1"/>
    <property type="molecule type" value="Genomic_DNA"/>
</dbReference>
<accession>A0A433Q2X4</accession>
<keyword evidence="1" id="KW-0799">Topoisomerase</keyword>
<dbReference type="GO" id="GO:0006310">
    <property type="term" value="P:DNA recombination"/>
    <property type="evidence" value="ECO:0007669"/>
    <property type="project" value="TreeGrafter"/>
</dbReference>
<dbReference type="PANTHER" id="PTHR11390">
    <property type="entry name" value="PROKARYOTIC DNA TOPOISOMERASE"/>
    <property type="match status" value="1"/>
</dbReference>
<dbReference type="Pfam" id="PF01751">
    <property type="entry name" value="Toprim"/>
    <property type="match status" value="1"/>
</dbReference>
<dbReference type="InterPro" id="IPR023405">
    <property type="entry name" value="Topo_IA_core_domain"/>
</dbReference>
<dbReference type="SUPFAM" id="SSF56712">
    <property type="entry name" value="Prokaryotic type I DNA topoisomerase"/>
    <property type="match status" value="1"/>
</dbReference>
<comment type="function">
    <text evidence="1">Introduces a single-strand break via transesterification at a target site in duplex DNA. Releases the supercoiling and torsional tension of DNA introduced during the DNA replication and transcription by transiently cleaving and rejoining one strand of the DNA duplex. The scissile phosphodiester is attacked by the catalytic tyrosine of the enzyme, resulting in the formation of a DNA-(5'-phosphotyrosyl)-enzyme intermediate and the expulsion of a 3'-OH DNA strand.</text>
</comment>
<evidence type="ECO:0000259" key="3">
    <source>
        <dbReference type="PROSITE" id="PS50880"/>
    </source>
</evidence>
<keyword evidence="1" id="KW-0413">Isomerase</keyword>
<feature type="transmembrane region" description="Helical" evidence="2">
    <location>
        <begin position="184"/>
        <end position="203"/>
    </location>
</feature>
<evidence type="ECO:0000256" key="1">
    <source>
        <dbReference type="RuleBase" id="RU362092"/>
    </source>
</evidence>
<keyword evidence="5" id="KW-1185">Reference proteome</keyword>
<dbReference type="Proteomes" id="UP000274822">
    <property type="component" value="Unassembled WGS sequence"/>
</dbReference>
<dbReference type="GO" id="GO:0003917">
    <property type="term" value="F:DNA topoisomerase type I (single strand cut, ATP-independent) activity"/>
    <property type="evidence" value="ECO:0007669"/>
    <property type="project" value="UniProtKB-EC"/>
</dbReference>